<dbReference type="AlphaFoldDB" id="A0A2U9C557"/>
<organism evidence="1 2">
    <name type="scientific">Scophthalmus maximus</name>
    <name type="common">Turbot</name>
    <name type="synonym">Psetta maxima</name>
    <dbReference type="NCBI Taxonomy" id="52904"/>
    <lineage>
        <taxon>Eukaryota</taxon>
        <taxon>Metazoa</taxon>
        <taxon>Chordata</taxon>
        <taxon>Craniata</taxon>
        <taxon>Vertebrata</taxon>
        <taxon>Euteleostomi</taxon>
        <taxon>Actinopterygii</taxon>
        <taxon>Neopterygii</taxon>
        <taxon>Teleostei</taxon>
        <taxon>Neoteleostei</taxon>
        <taxon>Acanthomorphata</taxon>
        <taxon>Carangaria</taxon>
        <taxon>Pleuronectiformes</taxon>
        <taxon>Pleuronectoidei</taxon>
        <taxon>Scophthalmidae</taxon>
        <taxon>Scophthalmus</taxon>
    </lineage>
</organism>
<dbReference type="Proteomes" id="UP000246464">
    <property type="component" value="Chromosome 12"/>
</dbReference>
<dbReference type="Gene3D" id="6.20.130.20">
    <property type="entry name" value="Mitochondrial ribosomal protein L55"/>
    <property type="match status" value="1"/>
</dbReference>
<dbReference type="InterPro" id="IPR044884">
    <property type="entry name" value="Ribosomal_mL55_sf"/>
</dbReference>
<dbReference type="STRING" id="52904.ENSSMAP00000008784"/>
<dbReference type="EMBL" id="CP026254">
    <property type="protein sequence ID" value="AWP11548.1"/>
    <property type="molecule type" value="Genomic_DNA"/>
</dbReference>
<keyword evidence="2" id="KW-1185">Reference proteome</keyword>
<sequence length="278" mass="30951">MFLTRLCAPLRSGLSPRTVSSVVAWTVSPLGAHASLLHTATAQLDSNRTSVVRCGRQRYERLYPVMLVRPDGSTVTVRYKEPRRILMTNQTDERAERKKRADALKCVLTVKNEVVVPSWFTLVQTTVRWRYTAIPAASRKKTNTPMYRENIVLLSVLAEREMGYWDVPEGTDCVDKTWTTTKVGAALGLVGSAYHIVAFQPKTALAGVQRATTATVTMGVGGRAVTSSQTKIGLIKMLNSRLQTVVLKPMGDVKPLWEPSLAWRRVSVLRPVTLQMIR</sequence>
<evidence type="ECO:0000313" key="2">
    <source>
        <dbReference type="Proteomes" id="UP000246464"/>
    </source>
</evidence>
<dbReference type="GO" id="GO:0005762">
    <property type="term" value="C:mitochondrial large ribosomal subunit"/>
    <property type="evidence" value="ECO:0007669"/>
    <property type="project" value="InterPro"/>
</dbReference>
<dbReference type="GO" id="GO:0006412">
    <property type="term" value="P:translation"/>
    <property type="evidence" value="ECO:0007669"/>
    <property type="project" value="TreeGrafter"/>
</dbReference>
<reference evidence="1 2" key="1">
    <citation type="submission" date="2017-12" db="EMBL/GenBank/DDBJ databases">
        <title>Integrating genomic resources of turbot (Scophthalmus maximus) in depth evaluation of genetic and physical mapping variation across individuals.</title>
        <authorList>
            <person name="Martinez P."/>
        </authorList>
    </citation>
    <scope>NUCLEOTIDE SEQUENCE [LARGE SCALE GENOMIC DNA]</scope>
</reference>
<dbReference type="PANTHER" id="PTHR34095">
    <property type="entry name" value="39S RIBOSOMAL PROTEIN L55, MITOCHONDRIAL"/>
    <property type="match status" value="1"/>
</dbReference>
<name>A0A2U9C557_SCOMX</name>
<dbReference type="GO" id="GO:0003735">
    <property type="term" value="F:structural constituent of ribosome"/>
    <property type="evidence" value="ECO:0007669"/>
    <property type="project" value="InterPro"/>
</dbReference>
<gene>
    <name evidence="1" type="ORF">SMAX5B_000952</name>
</gene>
<accession>A0A2U9C557</accession>
<keyword evidence="1" id="KW-0687">Ribonucleoprotein</keyword>
<evidence type="ECO:0000313" key="1">
    <source>
        <dbReference type="EMBL" id="AWP11548.1"/>
    </source>
</evidence>
<protein>
    <submittedName>
        <fullName evidence="1">Putative 39S ribosomal protein L55 mitochondrial</fullName>
    </submittedName>
</protein>
<dbReference type="PANTHER" id="PTHR34095:SF1">
    <property type="entry name" value="LARGE RIBOSOMAL SUBUNIT PROTEIN ML55"/>
    <property type="match status" value="1"/>
</dbReference>
<dbReference type="InterPro" id="IPR018615">
    <property type="entry name" value="Ribosomal_mL55"/>
</dbReference>
<dbReference type="Pfam" id="PF09776">
    <property type="entry name" value="Mitoc_L55"/>
    <property type="match status" value="1"/>
</dbReference>
<keyword evidence="1" id="KW-0689">Ribosomal protein</keyword>
<proteinExistence type="predicted"/>